<feature type="transmembrane region" description="Helical" evidence="10">
    <location>
        <begin position="91"/>
        <end position="115"/>
    </location>
</feature>
<dbReference type="NCBIfam" id="TIGR00220">
    <property type="entry name" value="mscL"/>
    <property type="match status" value="1"/>
</dbReference>
<evidence type="ECO:0000256" key="4">
    <source>
        <dbReference type="ARBA" id="ARBA00022475"/>
    </source>
</evidence>
<protein>
    <recommendedName>
        <fullName evidence="10">Large-conductance mechanosensitive channel</fullName>
    </recommendedName>
</protein>
<dbReference type="Gene3D" id="1.10.1200.120">
    <property type="entry name" value="Large-conductance mechanosensitive channel, MscL, domain 1"/>
    <property type="match status" value="1"/>
</dbReference>
<gene>
    <name evidence="10 11" type="primary">mscL</name>
    <name evidence="11" type="ORF">E5987_11890</name>
</gene>
<comment type="subunit">
    <text evidence="10">Homopentamer.</text>
</comment>
<dbReference type="NCBIfam" id="NF010557">
    <property type="entry name" value="PRK13952.1"/>
    <property type="match status" value="1"/>
</dbReference>
<organism evidence="11 12">
    <name type="scientific">Parasutterella muris</name>
    <dbReference type="NCBI Taxonomy" id="2565572"/>
    <lineage>
        <taxon>Bacteria</taxon>
        <taxon>Pseudomonadati</taxon>
        <taxon>Pseudomonadota</taxon>
        <taxon>Betaproteobacteria</taxon>
        <taxon>Burkholderiales</taxon>
        <taxon>Sutterellaceae</taxon>
        <taxon>Parasutterella</taxon>
    </lineage>
</organism>
<dbReference type="RefSeq" id="WP_160336297.1">
    <property type="nucleotide sequence ID" value="NZ_CALPCR010000004.1"/>
</dbReference>
<dbReference type="PRINTS" id="PR01264">
    <property type="entry name" value="MECHCHANNEL"/>
</dbReference>
<evidence type="ECO:0000256" key="2">
    <source>
        <dbReference type="ARBA" id="ARBA00007254"/>
    </source>
</evidence>
<evidence type="ECO:0000256" key="5">
    <source>
        <dbReference type="ARBA" id="ARBA00022692"/>
    </source>
</evidence>
<evidence type="ECO:0000256" key="6">
    <source>
        <dbReference type="ARBA" id="ARBA00022989"/>
    </source>
</evidence>
<comment type="function">
    <text evidence="10">Channel that opens in response to stretch forces in the membrane lipid bilayer. May participate in the regulation of osmotic pressure changes within the cell.</text>
</comment>
<comment type="similarity">
    <text evidence="2 10">Belongs to the MscL family.</text>
</comment>
<evidence type="ECO:0000256" key="3">
    <source>
        <dbReference type="ARBA" id="ARBA00022448"/>
    </source>
</evidence>
<dbReference type="Pfam" id="PF01741">
    <property type="entry name" value="MscL"/>
    <property type="match status" value="1"/>
</dbReference>
<keyword evidence="8 10" id="KW-0472">Membrane</keyword>
<dbReference type="InterPro" id="IPR036019">
    <property type="entry name" value="MscL_channel"/>
</dbReference>
<keyword evidence="12" id="KW-1185">Reference proteome</keyword>
<dbReference type="OrthoDB" id="9810350at2"/>
<keyword evidence="6 10" id="KW-1133">Transmembrane helix</keyword>
<dbReference type="GO" id="GO:0008381">
    <property type="term" value="F:mechanosensitive monoatomic ion channel activity"/>
    <property type="evidence" value="ECO:0007669"/>
    <property type="project" value="UniProtKB-UniRule"/>
</dbReference>
<dbReference type="EMBL" id="WSRP01000053">
    <property type="protein sequence ID" value="MVX57883.1"/>
    <property type="molecule type" value="Genomic_DNA"/>
</dbReference>
<accession>A0A6L6YLW5</accession>
<keyword evidence="3 10" id="KW-0813">Transport</keyword>
<keyword evidence="10" id="KW-0997">Cell inner membrane</keyword>
<evidence type="ECO:0000313" key="12">
    <source>
        <dbReference type="Proteomes" id="UP000472580"/>
    </source>
</evidence>
<comment type="subcellular location">
    <subcellularLocation>
        <location evidence="10">Cell inner membrane</location>
        <topology evidence="10">Multi-pass membrane protein</topology>
    </subcellularLocation>
    <subcellularLocation>
        <location evidence="1">Cell membrane</location>
        <topology evidence="1">Multi-pass membrane protein</topology>
    </subcellularLocation>
</comment>
<dbReference type="PANTHER" id="PTHR30266">
    <property type="entry name" value="MECHANOSENSITIVE CHANNEL MSCL"/>
    <property type="match status" value="1"/>
</dbReference>
<keyword evidence="4 10" id="KW-1003">Cell membrane</keyword>
<dbReference type="PROSITE" id="PS01327">
    <property type="entry name" value="MSCL"/>
    <property type="match status" value="1"/>
</dbReference>
<keyword evidence="9 10" id="KW-0407">Ion channel</keyword>
<dbReference type="Proteomes" id="UP000472580">
    <property type="component" value="Unassembled WGS sequence"/>
</dbReference>
<dbReference type="InterPro" id="IPR037673">
    <property type="entry name" value="MSC/AndL"/>
</dbReference>
<dbReference type="GO" id="GO:0005886">
    <property type="term" value="C:plasma membrane"/>
    <property type="evidence" value="ECO:0007669"/>
    <property type="project" value="UniProtKB-SubCell"/>
</dbReference>
<feature type="transmembrane region" description="Helical" evidence="10">
    <location>
        <begin position="24"/>
        <end position="45"/>
    </location>
</feature>
<comment type="caution">
    <text evidence="11">The sequence shown here is derived from an EMBL/GenBank/DDBJ whole genome shotgun (WGS) entry which is preliminary data.</text>
</comment>
<dbReference type="SUPFAM" id="SSF81330">
    <property type="entry name" value="Gated mechanosensitive channel"/>
    <property type="match status" value="1"/>
</dbReference>
<proteinExistence type="inferred from homology"/>
<reference evidence="11 12" key="1">
    <citation type="submission" date="2019-12" db="EMBL/GenBank/DDBJ databases">
        <title>Microbes associate with the intestines of laboratory mice.</title>
        <authorList>
            <person name="Navarre W."/>
            <person name="Wong E."/>
        </authorList>
    </citation>
    <scope>NUCLEOTIDE SEQUENCE [LARGE SCALE GENOMIC DNA]</scope>
    <source>
        <strain evidence="11 12">NM82_D38</strain>
    </source>
</reference>
<name>A0A6L6YLW5_9BURK</name>
<evidence type="ECO:0000256" key="1">
    <source>
        <dbReference type="ARBA" id="ARBA00004651"/>
    </source>
</evidence>
<dbReference type="HAMAP" id="MF_00115">
    <property type="entry name" value="MscL"/>
    <property type="match status" value="1"/>
</dbReference>
<keyword evidence="7 10" id="KW-0406">Ion transport</keyword>
<dbReference type="InterPro" id="IPR019823">
    <property type="entry name" value="Mechanosensitive_channel_CS"/>
</dbReference>
<dbReference type="AlphaFoldDB" id="A0A6L6YLW5"/>
<evidence type="ECO:0000256" key="8">
    <source>
        <dbReference type="ARBA" id="ARBA00023136"/>
    </source>
</evidence>
<evidence type="ECO:0000256" key="10">
    <source>
        <dbReference type="HAMAP-Rule" id="MF_00115"/>
    </source>
</evidence>
<keyword evidence="5 10" id="KW-0812">Transmembrane</keyword>
<evidence type="ECO:0000256" key="9">
    <source>
        <dbReference type="ARBA" id="ARBA00023303"/>
    </source>
</evidence>
<evidence type="ECO:0000256" key="7">
    <source>
        <dbReference type="ARBA" id="ARBA00023065"/>
    </source>
</evidence>
<evidence type="ECO:0000313" key="11">
    <source>
        <dbReference type="EMBL" id="MVX57883.1"/>
    </source>
</evidence>
<sequence length="157" mass="16934">MANVQQQASTFFREFQAFISKGNVIDLAVAVIVGGAFNSIIGSLVKDVINPILGALIGKPDFSNLFYVMKMPADYTGPMTYDALTKAGASVLGYGAFLTAVINFILLAFVIFCMLKALTSLRKRIEAEAKAEAAAPAPTPEDTLLLRQILDELKKKN</sequence>
<dbReference type="InterPro" id="IPR001185">
    <property type="entry name" value="MS_channel"/>
</dbReference>
<dbReference type="PANTHER" id="PTHR30266:SF2">
    <property type="entry name" value="LARGE-CONDUCTANCE MECHANOSENSITIVE CHANNEL"/>
    <property type="match status" value="1"/>
</dbReference>